<evidence type="ECO:0000256" key="1">
    <source>
        <dbReference type="ARBA" id="ARBA00001946"/>
    </source>
</evidence>
<dbReference type="InterPro" id="IPR000160">
    <property type="entry name" value="GGDEF_dom"/>
</dbReference>
<reference evidence="7" key="1">
    <citation type="journal article" date="2014" name="Int. J. Syst. Evol. Microbiol.">
        <title>Complete genome sequence of Corynebacterium casei LMG S-19264T (=DSM 44701T), isolated from a smear-ripened cheese.</title>
        <authorList>
            <consortium name="US DOE Joint Genome Institute (JGI-PGF)"/>
            <person name="Walter F."/>
            <person name="Albersmeier A."/>
            <person name="Kalinowski J."/>
            <person name="Ruckert C."/>
        </authorList>
    </citation>
    <scope>NUCLEOTIDE SEQUENCE</scope>
    <source>
        <strain evidence="7">JCM 30078</strain>
    </source>
</reference>
<dbReference type="Pfam" id="PF00990">
    <property type="entry name" value="GGDEF"/>
    <property type="match status" value="1"/>
</dbReference>
<evidence type="ECO:0000313" key="7">
    <source>
        <dbReference type="EMBL" id="GGJ78167.1"/>
    </source>
</evidence>
<dbReference type="InterPro" id="IPR054327">
    <property type="entry name" value="His-kinase-like_sensor"/>
</dbReference>
<dbReference type="GO" id="GO:0005886">
    <property type="term" value="C:plasma membrane"/>
    <property type="evidence" value="ECO:0007669"/>
    <property type="project" value="UniProtKB-SubCell"/>
</dbReference>
<proteinExistence type="predicted"/>
<dbReference type="Proteomes" id="UP000635983">
    <property type="component" value="Unassembled WGS sequence"/>
</dbReference>
<evidence type="ECO:0000313" key="8">
    <source>
        <dbReference type="Proteomes" id="UP000635983"/>
    </source>
</evidence>
<keyword evidence="5" id="KW-1133">Transmembrane helix</keyword>
<dbReference type="Pfam" id="PF22588">
    <property type="entry name" value="dCache_1_like"/>
    <property type="match status" value="1"/>
</dbReference>
<dbReference type="CDD" id="cd12914">
    <property type="entry name" value="PDC1_DGC_like"/>
    <property type="match status" value="1"/>
</dbReference>
<dbReference type="Gene3D" id="3.30.70.270">
    <property type="match status" value="1"/>
</dbReference>
<keyword evidence="5" id="KW-0812">Transmembrane</keyword>
<dbReference type="SUPFAM" id="SSF55073">
    <property type="entry name" value="Nucleotide cyclase"/>
    <property type="match status" value="1"/>
</dbReference>
<dbReference type="CDD" id="cd01949">
    <property type="entry name" value="GGDEF"/>
    <property type="match status" value="1"/>
</dbReference>
<dbReference type="PANTHER" id="PTHR45138:SF9">
    <property type="entry name" value="DIGUANYLATE CYCLASE DGCM-RELATED"/>
    <property type="match status" value="1"/>
</dbReference>
<organism evidence="7 8">
    <name type="scientific">Pseudomonas matsuisoli</name>
    <dbReference type="NCBI Taxonomy" id="1515666"/>
    <lineage>
        <taxon>Bacteria</taxon>
        <taxon>Pseudomonadati</taxon>
        <taxon>Pseudomonadota</taxon>
        <taxon>Gammaproteobacteria</taxon>
        <taxon>Pseudomonadales</taxon>
        <taxon>Pseudomonadaceae</taxon>
        <taxon>Pseudomonas</taxon>
    </lineage>
</organism>
<accession>A0A917UQY9</accession>
<protein>
    <recommendedName>
        <fullName evidence="3">diguanylate cyclase</fullName>
        <ecNumber evidence="3">2.7.7.65</ecNumber>
    </recommendedName>
</protein>
<evidence type="ECO:0000256" key="2">
    <source>
        <dbReference type="ARBA" id="ARBA00004533"/>
    </source>
</evidence>
<comment type="catalytic activity">
    <reaction evidence="4">
        <text>2 GTP = 3',3'-c-di-GMP + 2 diphosphate</text>
        <dbReference type="Rhea" id="RHEA:24898"/>
        <dbReference type="ChEBI" id="CHEBI:33019"/>
        <dbReference type="ChEBI" id="CHEBI:37565"/>
        <dbReference type="ChEBI" id="CHEBI:58805"/>
        <dbReference type="EC" id="2.7.7.65"/>
    </reaction>
</comment>
<dbReference type="AlphaFoldDB" id="A0A917UQY9"/>
<dbReference type="InterPro" id="IPR029787">
    <property type="entry name" value="Nucleotide_cyclase"/>
</dbReference>
<evidence type="ECO:0000259" key="6">
    <source>
        <dbReference type="PROSITE" id="PS50887"/>
    </source>
</evidence>
<dbReference type="PROSITE" id="PS50887">
    <property type="entry name" value="GGDEF"/>
    <property type="match status" value="1"/>
</dbReference>
<feature type="transmembrane region" description="Helical" evidence="5">
    <location>
        <begin position="308"/>
        <end position="330"/>
    </location>
</feature>
<dbReference type="Gene3D" id="3.30.450.20">
    <property type="entry name" value="PAS domain"/>
    <property type="match status" value="2"/>
</dbReference>
<evidence type="ECO:0000256" key="4">
    <source>
        <dbReference type="ARBA" id="ARBA00034247"/>
    </source>
</evidence>
<dbReference type="CDD" id="cd12915">
    <property type="entry name" value="PDC2_DGC_like"/>
    <property type="match status" value="1"/>
</dbReference>
<reference evidence="7" key="2">
    <citation type="submission" date="2020-09" db="EMBL/GenBank/DDBJ databases">
        <authorList>
            <person name="Sun Q."/>
            <person name="Ohkuma M."/>
        </authorList>
    </citation>
    <scope>NUCLEOTIDE SEQUENCE</scope>
    <source>
        <strain evidence="7">JCM 30078</strain>
    </source>
</reference>
<dbReference type="GO" id="GO:0052621">
    <property type="term" value="F:diguanylate cyclase activity"/>
    <property type="evidence" value="ECO:0007669"/>
    <property type="project" value="UniProtKB-EC"/>
</dbReference>
<evidence type="ECO:0000256" key="3">
    <source>
        <dbReference type="ARBA" id="ARBA00012528"/>
    </source>
</evidence>
<gene>
    <name evidence="7" type="ORF">GCM10009304_00140</name>
</gene>
<keyword evidence="8" id="KW-1185">Reference proteome</keyword>
<dbReference type="GO" id="GO:0043709">
    <property type="term" value="P:cell adhesion involved in single-species biofilm formation"/>
    <property type="evidence" value="ECO:0007669"/>
    <property type="project" value="TreeGrafter"/>
</dbReference>
<dbReference type="GO" id="GO:1902201">
    <property type="term" value="P:negative regulation of bacterial-type flagellum-dependent cell motility"/>
    <property type="evidence" value="ECO:0007669"/>
    <property type="project" value="TreeGrafter"/>
</dbReference>
<dbReference type="InterPro" id="IPR050469">
    <property type="entry name" value="Diguanylate_Cyclase"/>
</dbReference>
<comment type="caution">
    <text evidence="7">The sequence shown here is derived from an EMBL/GenBank/DDBJ whole genome shotgun (WGS) entry which is preliminary data.</text>
</comment>
<dbReference type="NCBIfam" id="TIGR00254">
    <property type="entry name" value="GGDEF"/>
    <property type="match status" value="1"/>
</dbReference>
<feature type="domain" description="GGDEF" evidence="6">
    <location>
        <begin position="388"/>
        <end position="525"/>
    </location>
</feature>
<feature type="transmembrane region" description="Helical" evidence="5">
    <location>
        <begin position="29"/>
        <end position="49"/>
    </location>
</feature>
<comment type="subcellular location">
    <subcellularLocation>
        <location evidence="2">Cell inner membrane</location>
    </subcellularLocation>
</comment>
<keyword evidence="5" id="KW-0472">Membrane</keyword>
<evidence type="ECO:0000256" key="5">
    <source>
        <dbReference type="SAM" id="Phobius"/>
    </source>
</evidence>
<sequence>MVAAQKEMLFSQAIPVQTPQSKIGHARRLVVIMAGFISLAVILLTYVQVTWDKRVAVEQHVEEVKNLSTALTLQAESTIRDAHTVLLSIQAKLALSGYTEANFAEIRELSRVQLGVLRELESFAVADADGAALMTTVETAAAPFTAADREFFAYHRITRNPSLYIGSPIRSRLTGNWVIPLSLRLNDPEGNFRGVALASLNVQRFIDFYQEFDLGPEGSISLFKRDGYILARSRMPAESIGINISKSPVLQMMNEHGVPRGTLTAKSVIDGMTRIYGFDASTRYPIAVAAAISEHDALTVWRSRAMQAWLLSAITLVIFTGMTALIWRALTRQERMETRLQAMHSELAQANLTLEVIASEDALTRLANRRKFDETLDTAFRSLRSRDRPMALLLIDVDYFKRFNDGYGHPEGDEALKRVADVLRQSIRNDVDTAARYGGEEFALILPTANAESAPVVAERVRSGVEALRITNEGSPYGTLTVSIGIAVLPSNHRLQDPKDLLLAADKALYAAKAEGRNRIAHQSVCRSVFTNG</sequence>
<dbReference type="PANTHER" id="PTHR45138">
    <property type="entry name" value="REGULATORY COMPONENTS OF SENSORY TRANSDUCTION SYSTEM"/>
    <property type="match status" value="1"/>
</dbReference>
<dbReference type="EC" id="2.7.7.65" evidence="3"/>
<dbReference type="InterPro" id="IPR043128">
    <property type="entry name" value="Rev_trsase/Diguanyl_cyclase"/>
</dbReference>
<comment type="cofactor">
    <cofactor evidence="1">
        <name>Mg(2+)</name>
        <dbReference type="ChEBI" id="CHEBI:18420"/>
    </cofactor>
</comment>
<dbReference type="FunFam" id="3.30.70.270:FF:000001">
    <property type="entry name" value="Diguanylate cyclase domain protein"/>
    <property type="match status" value="1"/>
</dbReference>
<dbReference type="EMBL" id="BMPO01000001">
    <property type="protein sequence ID" value="GGJ78167.1"/>
    <property type="molecule type" value="Genomic_DNA"/>
</dbReference>
<dbReference type="SMART" id="SM00267">
    <property type="entry name" value="GGDEF"/>
    <property type="match status" value="1"/>
</dbReference>
<name>A0A917UQY9_9PSED</name>